<dbReference type="AlphaFoldDB" id="A0A4Y9Z9N7"/>
<reference evidence="2 3" key="1">
    <citation type="submission" date="2019-02" db="EMBL/GenBank/DDBJ databases">
        <title>Genome sequencing of the rare red list fungi Dentipellis fragilis.</title>
        <authorList>
            <person name="Buettner E."/>
            <person name="Kellner H."/>
        </authorList>
    </citation>
    <scope>NUCLEOTIDE SEQUENCE [LARGE SCALE GENOMIC DNA]</scope>
    <source>
        <strain evidence="2 3">DSM 105465</strain>
    </source>
</reference>
<evidence type="ECO:0000313" key="3">
    <source>
        <dbReference type="Proteomes" id="UP000298327"/>
    </source>
</evidence>
<feature type="compositionally biased region" description="Polar residues" evidence="1">
    <location>
        <begin position="318"/>
        <end position="333"/>
    </location>
</feature>
<evidence type="ECO:0000256" key="1">
    <source>
        <dbReference type="SAM" id="MobiDB-lite"/>
    </source>
</evidence>
<feature type="compositionally biased region" description="Basic and acidic residues" evidence="1">
    <location>
        <begin position="267"/>
        <end position="287"/>
    </location>
</feature>
<comment type="caution">
    <text evidence="2">The sequence shown here is derived from an EMBL/GenBank/DDBJ whole genome shotgun (WGS) entry which is preliminary data.</text>
</comment>
<protein>
    <submittedName>
        <fullName evidence="2">Uncharacterized protein</fullName>
    </submittedName>
</protein>
<feature type="region of interest" description="Disordered" evidence="1">
    <location>
        <begin position="265"/>
        <end position="333"/>
    </location>
</feature>
<evidence type="ECO:0000313" key="2">
    <source>
        <dbReference type="EMBL" id="TFY70727.1"/>
    </source>
</evidence>
<name>A0A4Y9Z9N7_9AGAM</name>
<dbReference type="Proteomes" id="UP000298327">
    <property type="component" value="Unassembled WGS sequence"/>
</dbReference>
<sequence length="333" mass="36241">MLGYFLSSTLHAPGRVSVSADSPLPIALLETILLSLEVILDWANFPESRVPVVAASSLYPLGVRTLTVDTCESSFSPFADFRLYFDFDVYFRPAGMTTTATQARNPISMSFETLADALYMRQERDSRVIEVVLAIRLSTQALQRMKTAQVDVKKSYKCFSGIRLHVPWNVFPISELIIGIVAPVVRHRPRLLLPAIKSSASTTTRYLRHPHQDLPAPRSPLPAPPRGEHAVLATVGTLDTVSLNQAGALHAGRSTFRLQSLGEAADGEGRRVHEPCDHDAPGEDNGLRRRTPVVAAACGGMRRASRAGAGQGSGRSPEQFSTSKSGHKTQTMT</sequence>
<keyword evidence="3" id="KW-1185">Reference proteome</keyword>
<feature type="compositionally biased region" description="Low complexity" evidence="1">
    <location>
        <begin position="295"/>
        <end position="308"/>
    </location>
</feature>
<gene>
    <name evidence="2" type="ORF">EVG20_g2263</name>
</gene>
<organism evidence="2 3">
    <name type="scientific">Dentipellis fragilis</name>
    <dbReference type="NCBI Taxonomy" id="205917"/>
    <lineage>
        <taxon>Eukaryota</taxon>
        <taxon>Fungi</taxon>
        <taxon>Dikarya</taxon>
        <taxon>Basidiomycota</taxon>
        <taxon>Agaricomycotina</taxon>
        <taxon>Agaricomycetes</taxon>
        <taxon>Russulales</taxon>
        <taxon>Hericiaceae</taxon>
        <taxon>Dentipellis</taxon>
    </lineage>
</organism>
<proteinExistence type="predicted"/>
<dbReference type="EMBL" id="SEOQ01000085">
    <property type="protein sequence ID" value="TFY70727.1"/>
    <property type="molecule type" value="Genomic_DNA"/>
</dbReference>
<accession>A0A4Y9Z9N7</accession>